<reference evidence="1" key="1">
    <citation type="submission" date="2015-11" db="EMBL/GenBank/DDBJ databases">
        <title>De novo transcriptome assembly of four potential Pierce s Disease insect vectors from Arizona vineyards.</title>
        <authorList>
            <person name="Tassone E.E."/>
        </authorList>
    </citation>
    <scope>NUCLEOTIDE SEQUENCE</scope>
</reference>
<organism evidence="1">
    <name type="scientific">Cuerna arida</name>
    <dbReference type="NCBI Taxonomy" id="1464854"/>
    <lineage>
        <taxon>Eukaryota</taxon>
        <taxon>Metazoa</taxon>
        <taxon>Ecdysozoa</taxon>
        <taxon>Arthropoda</taxon>
        <taxon>Hexapoda</taxon>
        <taxon>Insecta</taxon>
        <taxon>Pterygota</taxon>
        <taxon>Neoptera</taxon>
        <taxon>Paraneoptera</taxon>
        <taxon>Hemiptera</taxon>
        <taxon>Auchenorrhyncha</taxon>
        <taxon>Membracoidea</taxon>
        <taxon>Cicadellidae</taxon>
        <taxon>Cicadellinae</taxon>
        <taxon>Proconiini</taxon>
        <taxon>Cuerna</taxon>
    </lineage>
</organism>
<name>A0A1B6GU18_9HEMI</name>
<sequence>MHALRCFERRILRRLFGPLQENGEFRIRRNEELDDLIEGQDIVRFVKSQRLRWLGHLIRMPDERVVKKVWEGRFYNQRKRGRPRLRWQDGVEMDLATMGVRGWRRRAIVREDWRLTVAEAKANRLL</sequence>
<accession>A0A1B6GU18</accession>
<evidence type="ECO:0008006" key="2">
    <source>
        <dbReference type="Google" id="ProtNLM"/>
    </source>
</evidence>
<gene>
    <name evidence="1" type="ORF">g.16175</name>
</gene>
<dbReference type="AlphaFoldDB" id="A0A1B6GU18"/>
<dbReference type="EMBL" id="GECZ01003862">
    <property type="protein sequence ID" value="JAS65907.1"/>
    <property type="molecule type" value="Transcribed_RNA"/>
</dbReference>
<protein>
    <recommendedName>
        <fullName evidence="2">Endonuclease-reverse transcriptase</fullName>
    </recommendedName>
</protein>
<evidence type="ECO:0000313" key="1">
    <source>
        <dbReference type="EMBL" id="JAS65907.1"/>
    </source>
</evidence>
<proteinExistence type="predicted"/>